<dbReference type="Gene3D" id="3.40.190.150">
    <property type="entry name" value="Bordetella uptake gene, domain 1"/>
    <property type="match status" value="1"/>
</dbReference>
<dbReference type="PANTHER" id="PTHR42928:SF5">
    <property type="entry name" value="BLR1237 PROTEIN"/>
    <property type="match status" value="1"/>
</dbReference>
<dbReference type="InterPro" id="IPR042100">
    <property type="entry name" value="Bug_dom1"/>
</dbReference>
<evidence type="ECO:0000256" key="2">
    <source>
        <dbReference type="SAM" id="SignalP"/>
    </source>
</evidence>
<dbReference type="Proteomes" id="UP000295525">
    <property type="component" value="Unassembled WGS sequence"/>
</dbReference>
<dbReference type="PANTHER" id="PTHR42928">
    <property type="entry name" value="TRICARBOXYLATE-BINDING PROTEIN"/>
    <property type="match status" value="1"/>
</dbReference>
<sequence length="323" mass="34390">MTIRRDSFRKLLLGLALALTATLAQAYPDRPITMLIGFAPGGGADIIGRIIAQKMSDILRQPVIVENKPGANSMIGAHALVRAKPDGYTIMLNAASLSIAAATYKKLSFNPIKDLQPISLLATYPYLVTVPSSLPVKNLKDFVAYAKACQGKLNYGSSGTGSAPQMGMELLNSVTGIRTNHIPYKGSGPAIIDLVAGRISVMLTEYLGAGAMIRSHSLRVLAVTSAKRSENLPDVPTAAELGYSNYDVVGWYGLDAPVGTPALVIDALYKAAAKAVLSPAVVKHLKDEGAIPMGSTPAHYRAFFMKDLERWQAVAKKSHISLD</sequence>
<keyword evidence="4" id="KW-1185">Reference proteome</keyword>
<proteinExistence type="inferred from homology"/>
<dbReference type="RefSeq" id="WP_132580425.1">
    <property type="nucleotide sequence ID" value="NZ_SMAJ01000003.1"/>
</dbReference>
<dbReference type="InterPro" id="IPR005064">
    <property type="entry name" value="BUG"/>
</dbReference>
<name>A0A4R3M825_9BURK</name>
<feature type="chain" id="PRO_5020929023" evidence="2">
    <location>
        <begin position="27"/>
        <end position="323"/>
    </location>
</feature>
<dbReference type="Pfam" id="PF03401">
    <property type="entry name" value="TctC"/>
    <property type="match status" value="1"/>
</dbReference>
<organism evidence="3 4">
    <name type="scientific">Paralcaligenes ureilyticus</name>
    <dbReference type="NCBI Taxonomy" id="627131"/>
    <lineage>
        <taxon>Bacteria</taxon>
        <taxon>Pseudomonadati</taxon>
        <taxon>Pseudomonadota</taxon>
        <taxon>Betaproteobacteria</taxon>
        <taxon>Burkholderiales</taxon>
        <taxon>Alcaligenaceae</taxon>
        <taxon>Paralcaligenes</taxon>
    </lineage>
</organism>
<comment type="similarity">
    <text evidence="1">Belongs to the UPF0065 (bug) family.</text>
</comment>
<evidence type="ECO:0000256" key="1">
    <source>
        <dbReference type="ARBA" id="ARBA00006987"/>
    </source>
</evidence>
<feature type="signal peptide" evidence="2">
    <location>
        <begin position="1"/>
        <end position="26"/>
    </location>
</feature>
<dbReference type="EMBL" id="SMAJ01000003">
    <property type="protein sequence ID" value="TCT09644.1"/>
    <property type="molecule type" value="Genomic_DNA"/>
</dbReference>
<dbReference type="AlphaFoldDB" id="A0A4R3M825"/>
<dbReference type="Gene3D" id="3.40.190.10">
    <property type="entry name" value="Periplasmic binding protein-like II"/>
    <property type="match status" value="1"/>
</dbReference>
<evidence type="ECO:0000313" key="3">
    <source>
        <dbReference type="EMBL" id="TCT09644.1"/>
    </source>
</evidence>
<dbReference type="OrthoDB" id="9148856at2"/>
<dbReference type="CDD" id="cd13578">
    <property type="entry name" value="PBP2_Bug27"/>
    <property type="match status" value="1"/>
</dbReference>
<protein>
    <submittedName>
        <fullName evidence="3">Tripartite-type tricarboxylate transporter receptor subunit TctC</fullName>
    </submittedName>
</protein>
<reference evidence="3 4" key="1">
    <citation type="submission" date="2019-03" db="EMBL/GenBank/DDBJ databases">
        <title>Genomic Encyclopedia of Type Strains, Phase IV (KMG-IV): sequencing the most valuable type-strain genomes for metagenomic binning, comparative biology and taxonomic classification.</title>
        <authorList>
            <person name="Goeker M."/>
        </authorList>
    </citation>
    <scope>NUCLEOTIDE SEQUENCE [LARGE SCALE GENOMIC DNA]</scope>
    <source>
        <strain evidence="3 4">DSM 24591</strain>
    </source>
</reference>
<dbReference type="PIRSF" id="PIRSF017082">
    <property type="entry name" value="YflP"/>
    <property type="match status" value="1"/>
</dbReference>
<gene>
    <name evidence="3" type="ORF">EDC26_103263</name>
</gene>
<accession>A0A4R3M825</accession>
<keyword evidence="3" id="KW-0675">Receptor</keyword>
<keyword evidence="2" id="KW-0732">Signal</keyword>
<comment type="caution">
    <text evidence="3">The sequence shown here is derived from an EMBL/GenBank/DDBJ whole genome shotgun (WGS) entry which is preliminary data.</text>
</comment>
<dbReference type="SUPFAM" id="SSF53850">
    <property type="entry name" value="Periplasmic binding protein-like II"/>
    <property type="match status" value="1"/>
</dbReference>
<evidence type="ECO:0000313" key="4">
    <source>
        <dbReference type="Proteomes" id="UP000295525"/>
    </source>
</evidence>